<feature type="domain" description="KANL3/Tex30 alpha/beta hydrolase-like" evidence="1">
    <location>
        <begin position="19"/>
        <end position="207"/>
    </location>
</feature>
<organism evidence="2 3">
    <name type="scientific">Aeromonas molluscorum 848</name>
    <dbReference type="NCBI Taxonomy" id="1268236"/>
    <lineage>
        <taxon>Bacteria</taxon>
        <taxon>Pseudomonadati</taxon>
        <taxon>Pseudomonadota</taxon>
        <taxon>Gammaproteobacteria</taxon>
        <taxon>Aeromonadales</taxon>
        <taxon>Aeromonadaceae</taxon>
        <taxon>Aeromonas</taxon>
    </lineage>
</organism>
<dbReference type="OrthoDB" id="652634at2"/>
<dbReference type="PANTHER" id="PTHR13136">
    <property type="entry name" value="TESTIS DEVELOPMENT PROTEIN PRTD"/>
    <property type="match status" value="1"/>
</dbReference>
<dbReference type="AlphaFoldDB" id="R1GYM2"/>
<dbReference type="Pfam" id="PF20408">
    <property type="entry name" value="Abhydrolase_11"/>
    <property type="match status" value="1"/>
</dbReference>
<dbReference type="Gene3D" id="3.40.50.1820">
    <property type="entry name" value="alpha/beta hydrolase"/>
    <property type="match status" value="1"/>
</dbReference>
<dbReference type="InterPro" id="IPR029058">
    <property type="entry name" value="AB_hydrolase_fold"/>
</dbReference>
<reference evidence="2 3" key="1">
    <citation type="journal article" date="2013" name="Genome Announc.">
        <title>Draft Genome Sequence of Aeromonas molluscorum Strain 848TT, Isolated from Bivalve Molluscs.</title>
        <authorList>
            <person name="Spataro N."/>
            <person name="Farfan M."/>
            <person name="Albarral V."/>
            <person name="Sanglas A."/>
            <person name="Loren J.G."/>
            <person name="Fuste M.C."/>
            <person name="Bosch E."/>
        </authorList>
    </citation>
    <scope>NUCLEOTIDE SEQUENCE [LARGE SCALE GENOMIC DNA]</scope>
    <source>
        <strain evidence="2 3">848</strain>
    </source>
</reference>
<dbReference type="ESTHER" id="9gamm-r1gym2">
    <property type="family name" value="NLS3-Tex30"/>
</dbReference>
<dbReference type="SUPFAM" id="SSF53474">
    <property type="entry name" value="alpha/beta-Hydrolases"/>
    <property type="match status" value="1"/>
</dbReference>
<dbReference type="RefSeq" id="WP_005893351.1">
    <property type="nucleotide sequence ID" value="NZ_AQGQ01000009.1"/>
</dbReference>
<proteinExistence type="predicted"/>
<comment type="caution">
    <text evidence="2">The sequence shown here is derived from an EMBL/GenBank/DDBJ whole genome shotgun (WGS) entry which is preliminary data.</text>
</comment>
<name>R1GYM2_9GAMM</name>
<evidence type="ECO:0000313" key="2">
    <source>
        <dbReference type="EMBL" id="EOD56555.1"/>
    </source>
</evidence>
<gene>
    <name evidence="2" type="ORF">G113_03144</name>
</gene>
<dbReference type="Proteomes" id="UP000013526">
    <property type="component" value="Unassembled WGS sequence"/>
</dbReference>
<dbReference type="PANTHER" id="PTHR13136:SF11">
    <property type="entry name" value="TESTIS-EXPRESSED PROTEIN 30"/>
    <property type="match status" value="1"/>
</dbReference>
<dbReference type="InterPro" id="IPR026555">
    <property type="entry name" value="NSL3/Tex30"/>
</dbReference>
<evidence type="ECO:0000313" key="3">
    <source>
        <dbReference type="Proteomes" id="UP000013526"/>
    </source>
</evidence>
<dbReference type="PATRIC" id="fig|1268236.3.peg.631"/>
<protein>
    <submittedName>
        <fullName evidence="2">Esterase/lipase/thioesterase family protein</fullName>
    </submittedName>
</protein>
<keyword evidence="3" id="KW-1185">Reference proteome</keyword>
<accession>R1GYM2</accession>
<sequence>MPDLVCDKVIREGCAQAPVRLLLAHGAGAGMDHDFLTRLSALLAGPDIEVIRFNFPYMSKRALDGRRRPPDRQPVLLAHWRAMVAEFAHPRLFIAGKSMGGRMAAEIADDVNAAGLFVLGYPFHPPAKPDAWRGEILKQIKTPTLLLQGERDSFGSRLELADFPFSACVDVQWLQDGDHSFKPRKASGRTEPENLAQAVAHIQCFIKAQTSGAVHDVVLQGVNDEN</sequence>
<dbReference type="EMBL" id="AQGQ01000009">
    <property type="protein sequence ID" value="EOD56555.1"/>
    <property type="molecule type" value="Genomic_DNA"/>
</dbReference>
<dbReference type="InterPro" id="IPR046879">
    <property type="entry name" value="KANL3/Tex30_Abhydrolase"/>
</dbReference>
<evidence type="ECO:0000259" key="1">
    <source>
        <dbReference type="Pfam" id="PF20408"/>
    </source>
</evidence>